<dbReference type="PANTHER" id="PTHR45990:SF1">
    <property type="entry name" value="DNA REPAIR PROTEIN REV1"/>
    <property type="match status" value="1"/>
</dbReference>
<dbReference type="PROSITE" id="PS50172">
    <property type="entry name" value="BRCT"/>
    <property type="match status" value="1"/>
</dbReference>
<dbReference type="SUPFAM" id="SSF56672">
    <property type="entry name" value="DNA/RNA polymerases"/>
    <property type="match status" value="1"/>
</dbReference>
<evidence type="ECO:0000256" key="2">
    <source>
        <dbReference type="ARBA" id="ARBA00010945"/>
    </source>
</evidence>
<dbReference type="Gene3D" id="6.10.250.1490">
    <property type="match status" value="1"/>
</dbReference>
<evidence type="ECO:0000256" key="8">
    <source>
        <dbReference type="ARBA" id="ARBA00022763"/>
    </source>
</evidence>
<dbReference type="GO" id="GO:0070987">
    <property type="term" value="P:error-free translesion synthesis"/>
    <property type="evidence" value="ECO:0007669"/>
    <property type="project" value="TreeGrafter"/>
</dbReference>
<feature type="region of interest" description="Disordered" evidence="15">
    <location>
        <begin position="1"/>
        <end position="54"/>
    </location>
</feature>
<comment type="function">
    <text evidence="13">Deoxycytidyl transferase involved in DNA repair. Transfers a dCMP residue from dCTP to the 3'-end of a DNA primer in a template-dependent reaction. May assist in the first step in the bypass of abasic lesions by the insertion of a nucleotide opposite the lesion. Required for normal induction of mutations by physical and chemical agents.</text>
</comment>
<dbReference type="AlphaFoldDB" id="A0A8K0N665"/>
<dbReference type="GO" id="GO:0003684">
    <property type="term" value="F:damaged DNA binding"/>
    <property type="evidence" value="ECO:0007669"/>
    <property type="project" value="UniProtKB-UniRule"/>
</dbReference>
<evidence type="ECO:0000256" key="13">
    <source>
        <dbReference type="PIRNR" id="PIRNR036573"/>
    </source>
</evidence>
<feature type="binding site" evidence="14">
    <location>
        <position position="369"/>
    </location>
    <ligand>
        <name>Mg(2+)</name>
        <dbReference type="ChEBI" id="CHEBI:18420"/>
        <label>1</label>
    </ligand>
</feature>
<protein>
    <recommendedName>
        <fullName evidence="3 13">DNA repair protein REV1</fullName>
        <ecNumber evidence="13">2.7.7.-</ecNumber>
    </recommendedName>
</protein>
<comment type="similarity">
    <text evidence="2 13">Belongs to the DNA polymerase type-Y family.</text>
</comment>
<dbReference type="Proteomes" id="UP000797356">
    <property type="component" value="Chromosome 8"/>
</dbReference>
<dbReference type="GO" id="GO:0017125">
    <property type="term" value="F:deoxycytidyl transferase activity"/>
    <property type="evidence" value="ECO:0007669"/>
    <property type="project" value="TreeGrafter"/>
</dbReference>
<keyword evidence="9 14" id="KW-0460">Magnesium</keyword>
<dbReference type="InterPro" id="IPR012112">
    <property type="entry name" value="REV1"/>
</dbReference>
<comment type="cofactor">
    <cofactor evidence="14">
        <name>Mg(2+)</name>
        <dbReference type="ChEBI" id="CHEBI:18420"/>
    </cofactor>
    <text evidence="14">Binds 2 magnesium ions.</text>
</comment>
<keyword evidence="6 13" id="KW-0548">Nucleotidyltransferase</keyword>
<feature type="compositionally biased region" description="Low complexity" evidence="15">
    <location>
        <begin position="1"/>
        <end position="18"/>
    </location>
</feature>
<dbReference type="PIRSF" id="PIRSF036573">
    <property type="entry name" value="REV1"/>
    <property type="match status" value="1"/>
</dbReference>
<dbReference type="Gene3D" id="1.10.150.20">
    <property type="entry name" value="5' to 3' exonuclease, C-terminal subdomain"/>
    <property type="match status" value="1"/>
</dbReference>
<dbReference type="InterPro" id="IPR043128">
    <property type="entry name" value="Rev_trsase/Diguanyl_cyclase"/>
</dbReference>
<proteinExistence type="inferred from homology"/>
<keyword evidence="19" id="KW-1185">Reference proteome</keyword>
<evidence type="ECO:0000256" key="7">
    <source>
        <dbReference type="ARBA" id="ARBA00022723"/>
    </source>
</evidence>
<evidence type="ECO:0000256" key="12">
    <source>
        <dbReference type="ARBA" id="ARBA00023242"/>
    </source>
</evidence>
<dbReference type="FunFam" id="3.40.50.10190:FF:000011">
    <property type="entry name" value="DNA repair protein REV1"/>
    <property type="match status" value="1"/>
</dbReference>
<dbReference type="Pfam" id="PF00533">
    <property type="entry name" value="BRCT"/>
    <property type="match status" value="1"/>
</dbReference>
<dbReference type="Gene3D" id="3.40.50.10190">
    <property type="entry name" value="BRCT domain"/>
    <property type="match status" value="1"/>
</dbReference>
<reference evidence="18" key="2">
    <citation type="submission" date="2019-07" db="EMBL/GenBank/DDBJ databases">
        <authorList>
            <person name="Yang Y."/>
            <person name="Bocs S."/>
            <person name="Baudouin L."/>
        </authorList>
    </citation>
    <scope>NUCLEOTIDE SEQUENCE</scope>
    <source>
        <tissue evidence="18">Spear leaf of Hainan Tall coconut</tissue>
    </source>
</reference>
<dbReference type="FunFam" id="3.30.1490.100:FF:000001">
    <property type="entry name" value="DNA repair protein REV1"/>
    <property type="match status" value="1"/>
</dbReference>
<dbReference type="Pfam" id="PF00817">
    <property type="entry name" value="IMS"/>
    <property type="match status" value="1"/>
</dbReference>
<keyword evidence="10 13" id="KW-0238">DNA-binding</keyword>
<comment type="subcellular location">
    <subcellularLocation>
        <location evidence="1 13">Nucleus</location>
    </subcellularLocation>
</comment>
<accession>A0A8K0N665</accession>
<evidence type="ECO:0000256" key="14">
    <source>
        <dbReference type="PIRSR" id="PIRSR036573-2"/>
    </source>
</evidence>
<feature type="binding site" evidence="14">
    <location>
        <position position="466"/>
    </location>
    <ligand>
        <name>Mg(2+)</name>
        <dbReference type="ChEBI" id="CHEBI:18420"/>
        <label>1</label>
    </ligand>
</feature>
<dbReference type="SUPFAM" id="SSF52113">
    <property type="entry name" value="BRCT domain"/>
    <property type="match status" value="1"/>
</dbReference>
<dbReference type="GO" id="GO:0042276">
    <property type="term" value="P:error-prone translesion synthesis"/>
    <property type="evidence" value="ECO:0007669"/>
    <property type="project" value="InterPro"/>
</dbReference>
<evidence type="ECO:0000256" key="5">
    <source>
        <dbReference type="ARBA" id="ARBA00022679"/>
    </source>
</evidence>
<dbReference type="InterPro" id="IPR001357">
    <property type="entry name" value="BRCT_dom"/>
</dbReference>
<dbReference type="Gene3D" id="3.40.1170.60">
    <property type="match status" value="1"/>
</dbReference>
<feature type="domain" description="BRCT" evidence="16">
    <location>
        <begin position="84"/>
        <end position="175"/>
    </location>
</feature>
<sequence>MGFESPSHSTAAASSSASGNAKKRKTRSDSSGPFPRVRNPRNSHRPKNSPFADFGSYMVEKNKKLREQFDSAASTSSLQESGDGKKGIFDGVSIFVDGFTVPSSQELKAYMLKHGGRFENYFSTCTVTHIICSHLPDSKMRNFRAFSRSLPVVKPAWVLDCVAADKLLSWVPYQLHELVNKTSKQQKLSAFFSHKGILSLKNAETPVNQNLKPDAECLLSKDEGPRDTVLSAEDPVSECREHGSDDDDKTCEEISSEEKFTDLEDEHSVIRASDSSLHTPSYMDDSSCIDNKNCKEASDIKCARASNQSHSTLTDPNFVENYFRNSRLHFIGTWRNRYRKRFSSMLSEVKGSKANINSGTQKPAIIHIDMDCFFVSVIVRNYPELIDKPVAVCHSDNPKGTAEISSANYPARDYGVRAGMFVRDAKARCPHLVIVPYDFEAYEEVADQFYTILHNHCNKVQALSCDEAFLDVTVCVTGCCLLPYYILLFCIDYFKVDDYLYGLPVKALPGIGHALGEKLKSRQVQTCGQLRMVSKEALHMDFGTKIGDMLWNYCRGIDSRMVEVVQETKSIGADVNWGVRFDDITDCQNFLMNLCKEVSLRLQGCGMQGRTITLKVKRRKKGAEEPIKFMGCGDCETMSRSMTIPVPTDNVVPLQRITKQIFASLHIDVKEIRGIGLQISKLESVDIRRQEVSLADVEPQTKCISCGNQQASEHSKSIYINETGSCPSDVNQCSTRSHENRTSALPPLCHLDMDVIKSLPGEIISEMNDMYKGELCPFMEKCEEKDGGGDGHLSAKSPAENDTISALCYQRVGCDTSENMTVGPSDSGKLDSSARNKDKQPLCYPAVCMSNLATESKMRAPTLIDLMPSSLTQADASVLEQLPEDLKADIIESLPAHRAVNSVGNAPHGFVRAFLNSVEVQNSEYPETHLWANGLLSSIFQSIFSFLPSTSESWSEEWHEALSSLCELLKQYVNLKIESDIEELYNCFRFLKRQEL</sequence>
<feature type="domain" description="UmuC" evidence="17">
    <location>
        <begin position="365"/>
        <end position="473"/>
    </location>
</feature>
<dbReference type="GO" id="GO:0005634">
    <property type="term" value="C:nucleus"/>
    <property type="evidence" value="ECO:0007669"/>
    <property type="project" value="UniProtKB-SubCell"/>
</dbReference>
<evidence type="ECO:0000256" key="15">
    <source>
        <dbReference type="SAM" id="MobiDB-lite"/>
    </source>
</evidence>
<dbReference type="SUPFAM" id="SSF100879">
    <property type="entry name" value="Lesion bypass DNA polymerase (Y-family), little finger domain"/>
    <property type="match status" value="1"/>
</dbReference>
<dbReference type="PANTHER" id="PTHR45990">
    <property type="entry name" value="DNA REPAIR PROTEIN REV1"/>
    <property type="match status" value="1"/>
</dbReference>
<dbReference type="CDD" id="cd17719">
    <property type="entry name" value="BRCT_Rev1"/>
    <property type="match status" value="1"/>
</dbReference>
<evidence type="ECO:0000256" key="11">
    <source>
        <dbReference type="ARBA" id="ARBA00023204"/>
    </source>
</evidence>
<dbReference type="Gene3D" id="3.30.70.270">
    <property type="match status" value="1"/>
</dbReference>
<dbReference type="PROSITE" id="PS50173">
    <property type="entry name" value="UMUC"/>
    <property type="match status" value="1"/>
</dbReference>
<dbReference type="InterPro" id="IPR036420">
    <property type="entry name" value="BRCT_dom_sf"/>
</dbReference>
<feature type="binding site" evidence="14">
    <location>
        <position position="467"/>
    </location>
    <ligand>
        <name>Mg(2+)</name>
        <dbReference type="ChEBI" id="CHEBI:18420"/>
        <label>1</label>
    </ligand>
</feature>
<feature type="compositionally biased region" description="Basic residues" evidence="15">
    <location>
        <begin position="38"/>
        <end position="47"/>
    </location>
</feature>
<keyword evidence="5 13" id="KW-0808">Transferase</keyword>
<evidence type="ECO:0000256" key="1">
    <source>
        <dbReference type="ARBA" id="ARBA00004123"/>
    </source>
</evidence>
<evidence type="ECO:0000313" key="18">
    <source>
        <dbReference type="EMBL" id="KAG1358964.1"/>
    </source>
</evidence>
<dbReference type="SMART" id="SM00292">
    <property type="entry name" value="BRCT"/>
    <property type="match status" value="1"/>
</dbReference>
<organism evidence="18 19">
    <name type="scientific">Cocos nucifera</name>
    <name type="common">Coconut palm</name>
    <dbReference type="NCBI Taxonomy" id="13894"/>
    <lineage>
        <taxon>Eukaryota</taxon>
        <taxon>Viridiplantae</taxon>
        <taxon>Streptophyta</taxon>
        <taxon>Embryophyta</taxon>
        <taxon>Tracheophyta</taxon>
        <taxon>Spermatophyta</taxon>
        <taxon>Magnoliopsida</taxon>
        <taxon>Liliopsida</taxon>
        <taxon>Arecaceae</taxon>
        <taxon>Arecoideae</taxon>
        <taxon>Cocoseae</taxon>
        <taxon>Attaleinae</taxon>
        <taxon>Cocos</taxon>
    </lineage>
</organism>
<evidence type="ECO:0000259" key="16">
    <source>
        <dbReference type="PROSITE" id="PS50172"/>
    </source>
</evidence>
<dbReference type="Pfam" id="PF21999">
    <property type="entry name" value="IMS_HHH_1"/>
    <property type="match status" value="1"/>
</dbReference>
<keyword evidence="11 13" id="KW-0234">DNA repair</keyword>
<comment type="caution">
    <text evidence="18">The sequence shown here is derived from an EMBL/GenBank/DDBJ whole genome shotgun (WGS) entry which is preliminary data.</text>
</comment>
<dbReference type="OrthoDB" id="427711at2759"/>
<dbReference type="InterPro" id="IPR036775">
    <property type="entry name" value="DNA_pol_Y-fam_lit_finger_sf"/>
</dbReference>
<name>A0A8K0N665_COCNU</name>
<evidence type="ECO:0000313" key="19">
    <source>
        <dbReference type="Proteomes" id="UP000797356"/>
    </source>
</evidence>
<keyword evidence="7 14" id="KW-0479">Metal-binding</keyword>
<evidence type="ECO:0000259" key="17">
    <source>
        <dbReference type="PROSITE" id="PS50173"/>
    </source>
</evidence>
<dbReference type="GO" id="GO:0006281">
    <property type="term" value="P:DNA repair"/>
    <property type="evidence" value="ECO:0007669"/>
    <property type="project" value="UniProtKB-KW"/>
</dbReference>
<evidence type="ECO:0000256" key="4">
    <source>
        <dbReference type="ARBA" id="ARBA00022634"/>
    </source>
</evidence>
<evidence type="ECO:0000256" key="10">
    <source>
        <dbReference type="ARBA" id="ARBA00023125"/>
    </source>
</evidence>
<evidence type="ECO:0000256" key="3">
    <source>
        <dbReference type="ARBA" id="ARBA00020399"/>
    </source>
</evidence>
<evidence type="ECO:0000256" key="9">
    <source>
        <dbReference type="ARBA" id="ARBA00022842"/>
    </source>
</evidence>
<gene>
    <name evidence="18" type="ORF">COCNU_08G004100</name>
</gene>
<dbReference type="EMBL" id="CM017879">
    <property type="protein sequence ID" value="KAG1358964.1"/>
    <property type="molecule type" value="Genomic_DNA"/>
</dbReference>
<reference evidence="18" key="1">
    <citation type="journal article" date="2017" name="Gigascience">
        <title>The genome draft of coconut (Cocos nucifera).</title>
        <authorList>
            <person name="Xiao Y."/>
            <person name="Xu P."/>
            <person name="Fan H."/>
            <person name="Baudouin L."/>
            <person name="Xia W."/>
            <person name="Bocs S."/>
            <person name="Xu J."/>
            <person name="Li Q."/>
            <person name="Guo A."/>
            <person name="Zhou L."/>
            <person name="Li J."/>
            <person name="Wu Y."/>
            <person name="Ma Z."/>
            <person name="Armero A."/>
            <person name="Issali A.E."/>
            <person name="Liu N."/>
            <person name="Peng M."/>
            <person name="Yang Y."/>
        </authorList>
    </citation>
    <scope>NUCLEOTIDE SEQUENCE</scope>
    <source>
        <tissue evidence="18">Spear leaf of Hainan Tall coconut</tissue>
    </source>
</reference>
<dbReference type="FunFam" id="3.40.1170.60:FF:000004">
    <property type="entry name" value="DNA repair protein REV1"/>
    <property type="match status" value="1"/>
</dbReference>
<evidence type="ECO:0000256" key="6">
    <source>
        <dbReference type="ARBA" id="ARBA00022695"/>
    </source>
</evidence>
<dbReference type="GO" id="GO:0046872">
    <property type="term" value="F:metal ion binding"/>
    <property type="evidence" value="ECO:0007669"/>
    <property type="project" value="UniProtKB-KW"/>
</dbReference>
<dbReference type="InterPro" id="IPR001126">
    <property type="entry name" value="UmuC"/>
</dbReference>
<dbReference type="Gene3D" id="3.30.1490.100">
    <property type="entry name" value="DNA polymerase, Y-family, little finger domain"/>
    <property type="match status" value="1"/>
</dbReference>
<feature type="region of interest" description="Disordered" evidence="15">
    <location>
        <begin position="223"/>
        <end position="251"/>
    </location>
</feature>
<dbReference type="Pfam" id="PF11799">
    <property type="entry name" value="IMS_C"/>
    <property type="match status" value="1"/>
</dbReference>
<dbReference type="InterPro" id="IPR017961">
    <property type="entry name" value="DNA_pol_Y-fam_little_finger"/>
</dbReference>
<keyword evidence="4 13" id="KW-0237">DNA synthesis</keyword>
<keyword evidence="12 13" id="KW-0539">Nucleus</keyword>
<dbReference type="GO" id="GO:0003887">
    <property type="term" value="F:DNA-directed DNA polymerase activity"/>
    <property type="evidence" value="ECO:0007669"/>
    <property type="project" value="InterPro"/>
</dbReference>
<dbReference type="InterPro" id="IPR043502">
    <property type="entry name" value="DNA/RNA_pol_sf"/>
</dbReference>
<dbReference type="InterPro" id="IPR053848">
    <property type="entry name" value="IMS_HHH_1"/>
</dbReference>
<dbReference type="EC" id="2.7.7.-" evidence="13"/>
<keyword evidence="8 13" id="KW-0227">DNA damage</keyword>